<reference evidence="1" key="1">
    <citation type="submission" date="2012-04" db="EMBL/GenBank/DDBJ databases">
        <title>The Genome Sequence of Loa loa.</title>
        <authorList>
            <consortium name="The Broad Institute Genome Sequencing Platform"/>
            <consortium name="Broad Institute Genome Sequencing Center for Infectious Disease"/>
            <person name="Nutman T.B."/>
            <person name="Fink D.L."/>
            <person name="Russ C."/>
            <person name="Young S."/>
            <person name="Zeng Q."/>
            <person name="Gargeya S."/>
            <person name="Alvarado L."/>
            <person name="Berlin A."/>
            <person name="Chapman S.B."/>
            <person name="Chen Z."/>
            <person name="Freedman E."/>
            <person name="Gellesch M."/>
            <person name="Goldberg J."/>
            <person name="Griggs A."/>
            <person name="Gujja S."/>
            <person name="Heilman E.R."/>
            <person name="Heiman D."/>
            <person name="Howarth C."/>
            <person name="Mehta T."/>
            <person name="Neiman D."/>
            <person name="Pearson M."/>
            <person name="Roberts A."/>
            <person name="Saif S."/>
            <person name="Shea T."/>
            <person name="Shenoy N."/>
            <person name="Sisk P."/>
            <person name="Stolte C."/>
            <person name="Sykes S."/>
            <person name="White J."/>
            <person name="Yandava C."/>
            <person name="Haas B."/>
            <person name="Henn M.R."/>
            <person name="Nusbaum C."/>
            <person name="Birren B."/>
        </authorList>
    </citation>
    <scope>NUCLEOTIDE SEQUENCE [LARGE SCALE GENOMIC DNA]</scope>
</reference>
<organism evidence="1">
    <name type="scientific">Loa loa</name>
    <name type="common">Eye worm</name>
    <name type="synonym">Filaria loa</name>
    <dbReference type="NCBI Taxonomy" id="7209"/>
    <lineage>
        <taxon>Eukaryota</taxon>
        <taxon>Metazoa</taxon>
        <taxon>Ecdysozoa</taxon>
        <taxon>Nematoda</taxon>
        <taxon>Chromadorea</taxon>
        <taxon>Rhabditida</taxon>
        <taxon>Spirurina</taxon>
        <taxon>Spiruromorpha</taxon>
        <taxon>Filarioidea</taxon>
        <taxon>Onchocercidae</taxon>
        <taxon>Loa</taxon>
    </lineage>
</organism>
<sequence>MNCYVHRFVQQFLPVLYEVTVDNVKWAKYFWEWMLICIGCQSCEYFRILNVAIWKGTALMSSDRFQSLIDKVKVIQFITVDVSMQMQLRVNNLITADNIKSKTARIVGRKHNRL</sequence>
<accession>A0A1S0UB00</accession>
<protein>
    <submittedName>
        <fullName evidence="1">Uncharacterized protein</fullName>
    </submittedName>
</protein>
<dbReference type="CTD" id="9937925"/>
<dbReference type="InParanoid" id="A0A1S0UB00"/>
<dbReference type="KEGG" id="loa:LOAG_00558"/>
<name>A0A1S0UB00_LOALO</name>
<dbReference type="RefSeq" id="XP_003136146.1">
    <property type="nucleotide sequence ID" value="XM_003136098.1"/>
</dbReference>
<gene>
    <name evidence="1" type="ORF">LOAG_00558</name>
</gene>
<proteinExistence type="predicted"/>
<dbReference type="GeneID" id="9937925"/>
<evidence type="ECO:0000313" key="1">
    <source>
        <dbReference type="EMBL" id="EFO27921.1"/>
    </source>
</evidence>
<dbReference type="EMBL" id="JH712120">
    <property type="protein sequence ID" value="EFO27921.1"/>
    <property type="molecule type" value="Genomic_DNA"/>
</dbReference>
<dbReference type="AlphaFoldDB" id="A0A1S0UB00"/>